<name>A0A9K3HF55_HELAN</name>
<dbReference type="EMBL" id="MNCJ02000327">
    <property type="protein sequence ID" value="KAF5777192.1"/>
    <property type="molecule type" value="Genomic_DNA"/>
</dbReference>
<proteinExistence type="predicted"/>
<gene>
    <name evidence="2" type="ORF">HanXRQr2_Chr12g0532791</name>
</gene>
<dbReference type="Proteomes" id="UP000215914">
    <property type="component" value="Unassembled WGS sequence"/>
</dbReference>
<comment type="caution">
    <text evidence="2">The sequence shown here is derived from an EMBL/GenBank/DDBJ whole genome shotgun (WGS) entry which is preliminary data.</text>
</comment>
<evidence type="ECO:0000313" key="3">
    <source>
        <dbReference type="Proteomes" id="UP000215914"/>
    </source>
</evidence>
<feature type="transmembrane region" description="Helical" evidence="1">
    <location>
        <begin position="6"/>
        <end position="38"/>
    </location>
</feature>
<sequence length="98" mass="11234">MCSFYYFFFLGYIVVSFCCHIGTKLLTPFICTIIIIFVNGRSYHLVEISSLPISPCGHKICLYTTHAYASSLSPHVPLYIHRLTSSKHSHLRLRVPRV</sequence>
<evidence type="ECO:0000313" key="2">
    <source>
        <dbReference type="EMBL" id="KAF5777192.1"/>
    </source>
</evidence>
<keyword evidence="1" id="KW-0472">Membrane</keyword>
<keyword evidence="3" id="KW-1185">Reference proteome</keyword>
<reference evidence="2" key="2">
    <citation type="submission" date="2020-06" db="EMBL/GenBank/DDBJ databases">
        <title>Helianthus annuus Genome sequencing and assembly Release 2.</title>
        <authorList>
            <person name="Gouzy J."/>
            <person name="Langlade N."/>
            <person name="Munos S."/>
        </authorList>
    </citation>
    <scope>NUCLEOTIDE SEQUENCE</scope>
    <source>
        <tissue evidence="2">Leaves</tissue>
    </source>
</reference>
<evidence type="ECO:0000256" key="1">
    <source>
        <dbReference type="SAM" id="Phobius"/>
    </source>
</evidence>
<organism evidence="2 3">
    <name type="scientific">Helianthus annuus</name>
    <name type="common">Common sunflower</name>
    <dbReference type="NCBI Taxonomy" id="4232"/>
    <lineage>
        <taxon>Eukaryota</taxon>
        <taxon>Viridiplantae</taxon>
        <taxon>Streptophyta</taxon>
        <taxon>Embryophyta</taxon>
        <taxon>Tracheophyta</taxon>
        <taxon>Spermatophyta</taxon>
        <taxon>Magnoliopsida</taxon>
        <taxon>eudicotyledons</taxon>
        <taxon>Gunneridae</taxon>
        <taxon>Pentapetalae</taxon>
        <taxon>asterids</taxon>
        <taxon>campanulids</taxon>
        <taxon>Asterales</taxon>
        <taxon>Asteraceae</taxon>
        <taxon>Asteroideae</taxon>
        <taxon>Heliantheae alliance</taxon>
        <taxon>Heliantheae</taxon>
        <taxon>Helianthus</taxon>
    </lineage>
</organism>
<dbReference type="Gramene" id="mRNA:HanXRQr2_Chr12g0532791">
    <property type="protein sequence ID" value="CDS:HanXRQr2_Chr12g0532791.1"/>
    <property type="gene ID" value="HanXRQr2_Chr12g0532791"/>
</dbReference>
<accession>A0A9K3HF55</accession>
<protein>
    <submittedName>
        <fullName evidence="2">Uncharacterized protein</fullName>
    </submittedName>
</protein>
<keyword evidence="1" id="KW-1133">Transmembrane helix</keyword>
<keyword evidence="1" id="KW-0812">Transmembrane</keyword>
<dbReference type="AlphaFoldDB" id="A0A9K3HF55"/>
<reference evidence="2" key="1">
    <citation type="journal article" date="2017" name="Nature">
        <title>The sunflower genome provides insights into oil metabolism, flowering and Asterid evolution.</title>
        <authorList>
            <person name="Badouin H."/>
            <person name="Gouzy J."/>
            <person name="Grassa C.J."/>
            <person name="Murat F."/>
            <person name="Staton S.E."/>
            <person name="Cottret L."/>
            <person name="Lelandais-Briere C."/>
            <person name="Owens G.L."/>
            <person name="Carrere S."/>
            <person name="Mayjonade B."/>
            <person name="Legrand L."/>
            <person name="Gill N."/>
            <person name="Kane N.C."/>
            <person name="Bowers J.E."/>
            <person name="Hubner S."/>
            <person name="Bellec A."/>
            <person name="Berard A."/>
            <person name="Berges H."/>
            <person name="Blanchet N."/>
            <person name="Boniface M.C."/>
            <person name="Brunel D."/>
            <person name="Catrice O."/>
            <person name="Chaidir N."/>
            <person name="Claudel C."/>
            <person name="Donnadieu C."/>
            <person name="Faraut T."/>
            <person name="Fievet G."/>
            <person name="Helmstetter N."/>
            <person name="King M."/>
            <person name="Knapp S.J."/>
            <person name="Lai Z."/>
            <person name="Le Paslier M.C."/>
            <person name="Lippi Y."/>
            <person name="Lorenzon L."/>
            <person name="Mandel J.R."/>
            <person name="Marage G."/>
            <person name="Marchand G."/>
            <person name="Marquand E."/>
            <person name="Bret-Mestries E."/>
            <person name="Morien E."/>
            <person name="Nambeesan S."/>
            <person name="Nguyen T."/>
            <person name="Pegot-Espagnet P."/>
            <person name="Pouilly N."/>
            <person name="Raftis F."/>
            <person name="Sallet E."/>
            <person name="Schiex T."/>
            <person name="Thomas J."/>
            <person name="Vandecasteele C."/>
            <person name="Vares D."/>
            <person name="Vear F."/>
            <person name="Vautrin S."/>
            <person name="Crespi M."/>
            <person name="Mangin B."/>
            <person name="Burke J.M."/>
            <person name="Salse J."/>
            <person name="Munos S."/>
            <person name="Vincourt P."/>
            <person name="Rieseberg L.H."/>
            <person name="Langlade N.B."/>
        </authorList>
    </citation>
    <scope>NUCLEOTIDE SEQUENCE</scope>
    <source>
        <tissue evidence="2">Leaves</tissue>
    </source>
</reference>